<evidence type="ECO:0000313" key="1">
    <source>
        <dbReference type="EMBL" id="AXR78719.1"/>
    </source>
</evidence>
<organism evidence="1 2">
    <name type="scientific">Natrarchaeobaculum sulfurireducens</name>
    <dbReference type="NCBI Taxonomy" id="2044521"/>
    <lineage>
        <taxon>Archaea</taxon>
        <taxon>Methanobacteriati</taxon>
        <taxon>Methanobacteriota</taxon>
        <taxon>Stenosarchaea group</taxon>
        <taxon>Halobacteria</taxon>
        <taxon>Halobacteriales</taxon>
        <taxon>Natrialbaceae</taxon>
        <taxon>Natrarchaeobaculum</taxon>
    </lineage>
</organism>
<dbReference type="AlphaFoldDB" id="A0A346PGS4"/>
<dbReference type="Proteomes" id="UP000258707">
    <property type="component" value="Chromosome"/>
</dbReference>
<accession>A0A346PGS4</accession>
<dbReference type="EMBL" id="CP024047">
    <property type="protein sequence ID" value="AXR78719.1"/>
    <property type="molecule type" value="Genomic_DNA"/>
</dbReference>
<protein>
    <submittedName>
        <fullName evidence="1">Uncharacterized protein</fullName>
    </submittedName>
</protein>
<evidence type="ECO:0000313" key="2">
    <source>
        <dbReference type="Proteomes" id="UP000258707"/>
    </source>
</evidence>
<dbReference type="KEGG" id="nan:AArc1_2404"/>
<sequence length="65" mass="6656">MSSVPSRPIREVVGSRNPEVVGSSLRATRVRPVARLCLPKLVSRSKLGGGGTNGIGAGCQLGPDT</sequence>
<reference evidence="2" key="1">
    <citation type="submission" date="2017-10" db="EMBL/GenBank/DDBJ databases">
        <title>Phenotypic and genomic properties of facultatively anaerobic sulfur-reducing natronoarchaea from hypersaline soda lakes.</title>
        <authorList>
            <person name="Sorokin D.Y."/>
            <person name="Kublanov I.V."/>
            <person name="Roman P."/>
            <person name="Sinninghe Damste J.S."/>
            <person name="Golyshin P.N."/>
            <person name="Rojo D."/>
            <person name="Ciordia S."/>
            <person name="Mena Md.C."/>
            <person name="Ferrer M."/>
            <person name="Messina E."/>
            <person name="Smedile F."/>
            <person name="La Spada G."/>
            <person name="La Cono V."/>
            <person name="Yakimov M.M."/>
        </authorList>
    </citation>
    <scope>NUCLEOTIDE SEQUENCE [LARGE SCALE GENOMIC DNA]</scope>
    <source>
        <strain evidence="2">AArc1</strain>
    </source>
</reference>
<gene>
    <name evidence="1" type="ORF">AArc1_2404</name>
</gene>
<proteinExistence type="predicted"/>
<name>A0A346PGS4_9EURY</name>